<dbReference type="HOGENOM" id="CLU_3004833_0_0_10"/>
<keyword evidence="2" id="KW-1185">Reference proteome</keyword>
<dbReference type="AlphaFoldDB" id="I9U6Q8"/>
<accession>I9U6Q8</accession>
<dbReference type="EMBL" id="AGXZ01000019">
    <property type="protein sequence ID" value="EIY77638.1"/>
    <property type="molecule type" value="Genomic_DNA"/>
</dbReference>
<sequence length="56" mass="6316">MKHETLNSIEDNKKNVATKISVATKYKFNILGSEAKQNLIESALKAKDRDNAYVAY</sequence>
<reference evidence="1 2" key="1">
    <citation type="submission" date="2012-02" db="EMBL/GenBank/DDBJ databases">
        <title>The Genome Sequence of Bacteroides vulgatus CL09T03C04.</title>
        <authorList>
            <consortium name="The Broad Institute Genome Sequencing Platform"/>
            <person name="Earl A."/>
            <person name="Ward D."/>
            <person name="Feldgarden M."/>
            <person name="Gevers D."/>
            <person name="Zitomersky N.L."/>
            <person name="Coyne M.J."/>
            <person name="Comstock L.E."/>
            <person name="Young S.K."/>
            <person name="Zeng Q."/>
            <person name="Gargeya S."/>
            <person name="Fitzgerald M."/>
            <person name="Haas B."/>
            <person name="Abouelleil A."/>
            <person name="Alvarado L."/>
            <person name="Arachchi H.M."/>
            <person name="Berlin A."/>
            <person name="Chapman S.B."/>
            <person name="Gearin G."/>
            <person name="Goldberg J."/>
            <person name="Griggs A."/>
            <person name="Gujja S."/>
            <person name="Hansen M."/>
            <person name="Heiman D."/>
            <person name="Howarth C."/>
            <person name="Larimer J."/>
            <person name="Lui A."/>
            <person name="MacDonald P.J.P."/>
            <person name="McCowen C."/>
            <person name="Montmayeur A."/>
            <person name="Murphy C."/>
            <person name="Neiman D."/>
            <person name="Pearson M."/>
            <person name="Priest M."/>
            <person name="Roberts A."/>
            <person name="Saif S."/>
            <person name="Shea T."/>
            <person name="Sisk P."/>
            <person name="Stolte C."/>
            <person name="Sykes S."/>
            <person name="Wortman J."/>
            <person name="Nusbaum C."/>
            <person name="Birren B."/>
        </authorList>
    </citation>
    <scope>NUCLEOTIDE SEQUENCE [LARGE SCALE GENOMIC DNA]</scope>
    <source>
        <strain evidence="1 2">CL09T03C04</strain>
    </source>
</reference>
<name>I9U6Q8_PHOVU</name>
<proteinExistence type="predicted"/>
<dbReference type="Proteomes" id="UP000004219">
    <property type="component" value="Unassembled WGS sequence"/>
</dbReference>
<organism evidence="1 2">
    <name type="scientific">Phocaeicola vulgatus CL09T03C04</name>
    <dbReference type="NCBI Taxonomy" id="997891"/>
    <lineage>
        <taxon>Bacteria</taxon>
        <taxon>Pseudomonadati</taxon>
        <taxon>Bacteroidota</taxon>
        <taxon>Bacteroidia</taxon>
        <taxon>Bacteroidales</taxon>
        <taxon>Bacteroidaceae</taxon>
        <taxon>Phocaeicola</taxon>
    </lineage>
</organism>
<evidence type="ECO:0000313" key="2">
    <source>
        <dbReference type="Proteomes" id="UP000004219"/>
    </source>
</evidence>
<gene>
    <name evidence="1" type="ORF">HMPREF1058_02322</name>
</gene>
<evidence type="ECO:0000313" key="1">
    <source>
        <dbReference type="EMBL" id="EIY77638.1"/>
    </source>
</evidence>
<comment type="caution">
    <text evidence="1">The sequence shown here is derived from an EMBL/GenBank/DDBJ whole genome shotgun (WGS) entry which is preliminary data.</text>
</comment>
<protein>
    <submittedName>
        <fullName evidence="1">Uncharacterized protein</fullName>
    </submittedName>
</protein>